<protein>
    <recommendedName>
        <fullName evidence="3">Deoxynucleotide monophosphate kinase</fullName>
    </recommendedName>
</protein>
<dbReference type="STRING" id="50340.PF66_02801"/>
<dbReference type="PATRIC" id="fig|50340.43.peg.6192"/>
<reference evidence="1 2" key="1">
    <citation type="journal article" date="2015" name="PLoS ONE">
        <title>Rice-Infecting Pseudomonas Genomes Are Highly Accessorized and Harbor Multiple Putative Virulence Mechanisms to Cause Sheath Brown Rot.</title>
        <authorList>
            <person name="Quibod I.L."/>
            <person name="Grande G."/>
            <person name="Oreiro E.G."/>
            <person name="Borja F.N."/>
            <person name="Dossa G.S."/>
            <person name="Mauleon R."/>
            <person name="Cruz C.V."/>
            <person name="Oliva R."/>
        </authorList>
    </citation>
    <scope>NUCLEOTIDE SEQUENCE [LARGE SCALE GENOMIC DNA]</scope>
    <source>
        <strain evidence="1 2">IRRI 6609</strain>
    </source>
</reference>
<sequence>MRTIIGLAALARSGKDTVASMLLAQAETAAFALADPLKVGCQALFGLSDEQTWDDTVKERRIDLWNRSPREFFQQVGTEWMRNHNPDHWLQRADREINPPRDDSTWSGTADLSATDAPFRLAAQAFFDFSDGQIWDPQHYAQVDPSWDISPRDAVALIERHALAFDPDYAAKRGQLPLTPLKRRPPLPASASTIIIKDIRFENEARYLREHHGVIWHITRPNLQRVNAHSSELGVARLPEDVLIVNDGSLEQLQETVIRAWQHHKTAQQAH</sequence>
<dbReference type="Proteomes" id="UP000037931">
    <property type="component" value="Unassembled WGS sequence"/>
</dbReference>
<proteinExistence type="predicted"/>
<dbReference type="Gene3D" id="3.40.50.300">
    <property type="entry name" value="P-loop containing nucleotide triphosphate hydrolases"/>
    <property type="match status" value="2"/>
</dbReference>
<gene>
    <name evidence="1" type="ORF">PF66_02801</name>
</gene>
<evidence type="ECO:0000313" key="1">
    <source>
        <dbReference type="EMBL" id="KPA90738.1"/>
    </source>
</evidence>
<evidence type="ECO:0008006" key="3">
    <source>
        <dbReference type="Google" id="ProtNLM"/>
    </source>
</evidence>
<keyword evidence="2" id="KW-1185">Reference proteome</keyword>
<dbReference type="Pfam" id="PF21448">
    <property type="entry name" value="DNMK"/>
    <property type="match status" value="1"/>
</dbReference>
<dbReference type="EMBL" id="JSYZ01000009">
    <property type="protein sequence ID" value="KPA90738.1"/>
    <property type="molecule type" value="Genomic_DNA"/>
</dbReference>
<comment type="caution">
    <text evidence="1">The sequence shown here is derived from an EMBL/GenBank/DDBJ whole genome shotgun (WGS) entry which is preliminary data.</text>
</comment>
<accession>A0A0M9GGN1</accession>
<organism evidence="1 2">
    <name type="scientific">Pseudomonas asplenii</name>
    <dbReference type="NCBI Taxonomy" id="53407"/>
    <lineage>
        <taxon>Bacteria</taxon>
        <taxon>Pseudomonadati</taxon>
        <taxon>Pseudomonadota</taxon>
        <taxon>Gammaproteobacteria</taxon>
        <taxon>Pseudomonadales</taxon>
        <taxon>Pseudomonadaceae</taxon>
        <taxon>Pseudomonas</taxon>
    </lineage>
</organism>
<evidence type="ECO:0000313" key="2">
    <source>
        <dbReference type="Proteomes" id="UP000037931"/>
    </source>
</evidence>
<name>A0A0M9GGN1_9PSED</name>
<dbReference type="InterPro" id="IPR048444">
    <property type="entry name" value="DNMK"/>
</dbReference>
<dbReference type="InterPro" id="IPR027417">
    <property type="entry name" value="P-loop_NTPase"/>
</dbReference>
<dbReference type="AlphaFoldDB" id="A0A0M9GGN1"/>